<dbReference type="InterPro" id="IPR001830">
    <property type="entry name" value="Glyco_trans_20"/>
</dbReference>
<dbReference type="GO" id="GO:0003825">
    <property type="term" value="F:alpha,alpha-trehalose-phosphate synthase (UDP-forming) activity"/>
    <property type="evidence" value="ECO:0007669"/>
    <property type="project" value="TreeGrafter"/>
</dbReference>
<reference evidence="1" key="1">
    <citation type="submission" date="2013-08" db="EMBL/GenBank/DDBJ databases">
        <authorList>
            <person name="Mendez C."/>
            <person name="Richter M."/>
            <person name="Ferrer M."/>
            <person name="Sanchez J."/>
        </authorList>
    </citation>
    <scope>NUCLEOTIDE SEQUENCE</scope>
</reference>
<evidence type="ECO:0000313" key="1">
    <source>
        <dbReference type="EMBL" id="EQD31869.1"/>
    </source>
</evidence>
<protein>
    <submittedName>
        <fullName evidence="1">Alpha,alpha-trehalose-phosphate synthase (UDP-forming)</fullName>
    </submittedName>
</protein>
<dbReference type="PANTHER" id="PTHR10788">
    <property type="entry name" value="TREHALOSE-6-PHOSPHATE SYNTHASE"/>
    <property type="match status" value="1"/>
</dbReference>
<dbReference type="Gene3D" id="3.40.50.2000">
    <property type="entry name" value="Glycogen Phosphorylase B"/>
    <property type="match status" value="2"/>
</dbReference>
<dbReference type="SUPFAM" id="SSF53756">
    <property type="entry name" value="UDP-Glycosyltransferase/glycogen phosphorylase"/>
    <property type="match status" value="1"/>
</dbReference>
<organism evidence="1">
    <name type="scientific">mine drainage metagenome</name>
    <dbReference type="NCBI Taxonomy" id="410659"/>
    <lineage>
        <taxon>unclassified sequences</taxon>
        <taxon>metagenomes</taxon>
        <taxon>ecological metagenomes</taxon>
    </lineage>
</organism>
<dbReference type="EMBL" id="AUZX01014559">
    <property type="protein sequence ID" value="EQD31869.1"/>
    <property type="molecule type" value="Genomic_DNA"/>
</dbReference>
<reference evidence="1" key="2">
    <citation type="journal article" date="2014" name="ISME J.">
        <title>Microbial stratification in low pH oxic and suboxic macroscopic growths along an acid mine drainage.</title>
        <authorList>
            <person name="Mendez-Garcia C."/>
            <person name="Mesa V."/>
            <person name="Sprenger R.R."/>
            <person name="Richter M."/>
            <person name="Diez M.S."/>
            <person name="Solano J."/>
            <person name="Bargiela R."/>
            <person name="Golyshina O.V."/>
            <person name="Manteca A."/>
            <person name="Ramos J.L."/>
            <person name="Gallego J.R."/>
            <person name="Llorente I."/>
            <person name="Martins Dos Santos V.A."/>
            <person name="Jensen O.N."/>
            <person name="Pelaez A.I."/>
            <person name="Sanchez J."/>
            <person name="Ferrer M."/>
        </authorList>
    </citation>
    <scope>NUCLEOTIDE SEQUENCE</scope>
</reference>
<dbReference type="GO" id="GO:0005992">
    <property type="term" value="P:trehalose biosynthetic process"/>
    <property type="evidence" value="ECO:0007669"/>
    <property type="project" value="InterPro"/>
</dbReference>
<accession>T0ZT77</accession>
<dbReference type="GO" id="GO:0005829">
    <property type="term" value="C:cytosol"/>
    <property type="evidence" value="ECO:0007669"/>
    <property type="project" value="TreeGrafter"/>
</dbReference>
<gene>
    <name evidence="1" type="ORF">B1A_19719</name>
</gene>
<dbReference type="Pfam" id="PF00982">
    <property type="entry name" value="Glyco_transf_20"/>
    <property type="match status" value="1"/>
</dbReference>
<comment type="caution">
    <text evidence="1">The sequence shown here is derived from an EMBL/GenBank/DDBJ whole genome shotgun (WGS) entry which is preliminary data.</text>
</comment>
<dbReference type="PANTHER" id="PTHR10788:SF106">
    <property type="entry name" value="BCDNA.GH08860"/>
    <property type="match status" value="1"/>
</dbReference>
<sequence length="179" mass="20714">MGNDVVGLQTSLDVRNFLMTCEENLGLSVDHRQRIVFYEGRSVWVRAYPISIDIRSMTELAASEEVRKEEELIASWRPEMLILRVDRTDLSKNIVRGFLAYERLLETHPELRGRVVFWAFLQRSRQNVDAYRAYLGALVAAAARVNRRFQTGSWMPIRLEVGDNLYRAVAAYKAYDALL</sequence>
<feature type="non-terminal residue" evidence="1">
    <location>
        <position position="179"/>
    </location>
</feature>
<name>T0ZT77_9ZZZZ</name>
<proteinExistence type="predicted"/>
<dbReference type="AlphaFoldDB" id="T0ZT77"/>
<dbReference type="GO" id="GO:0004805">
    <property type="term" value="F:trehalose-phosphatase activity"/>
    <property type="evidence" value="ECO:0007669"/>
    <property type="project" value="TreeGrafter"/>
</dbReference>